<evidence type="ECO:0000256" key="1">
    <source>
        <dbReference type="SAM" id="SignalP"/>
    </source>
</evidence>
<gene>
    <name evidence="2" type="ORF">PLANPX_4434</name>
</gene>
<proteinExistence type="predicted"/>
<dbReference type="SUPFAM" id="SSF50969">
    <property type="entry name" value="YVTN repeat-like/Quinoprotein amine dehydrogenase"/>
    <property type="match status" value="1"/>
</dbReference>
<evidence type="ECO:0000313" key="3">
    <source>
        <dbReference type="Proteomes" id="UP000326837"/>
    </source>
</evidence>
<accession>A0A5K7XFP4</accession>
<name>A0A5K7XFP4_9BACT</name>
<keyword evidence="3" id="KW-1185">Reference proteome</keyword>
<dbReference type="KEGG" id="lpav:PLANPX_4434"/>
<dbReference type="EMBL" id="AP021861">
    <property type="protein sequence ID" value="BBO34822.1"/>
    <property type="molecule type" value="Genomic_DNA"/>
</dbReference>
<dbReference type="AlphaFoldDB" id="A0A5K7XFP4"/>
<feature type="chain" id="PRO_5024821115" description="PEP-CTERM protein-sorting domain-containing protein" evidence="1">
    <location>
        <begin position="27"/>
        <end position="582"/>
    </location>
</feature>
<protein>
    <recommendedName>
        <fullName evidence="4">PEP-CTERM protein-sorting domain-containing protein</fullName>
    </recommendedName>
</protein>
<dbReference type="Proteomes" id="UP000326837">
    <property type="component" value="Chromosome"/>
</dbReference>
<dbReference type="InterPro" id="IPR011044">
    <property type="entry name" value="Quino_amine_DH_bsu"/>
</dbReference>
<evidence type="ECO:0000313" key="2">
    <source>
        <dbReference type="EMBL" id="BBO34822.1"/>
    </source>
</evidence>
<evidence type="ECO:0008006" key="4">
    <source>
        <dbReference type="Google" id="ProtNLM"/>
    </source>
</evidence>
<keyword evidence="1" id="KW-0732">Signal</keyword>
<sequence>MKHRIKLVAAAVAASGVAAIASPAFAVSYASNVTKTGTTVNFILNSPADILSYSINGGAPITLDGTTKGAKTFNLTSASDTFSIIADRTDATGYTKLTGNTVAGGGNALFTASPEAGLTTISDDTSVLNRFSNPRGVSISNNPNAPNFGTVYIASSAGTVTPGTQTIAASGVYPARTVTGSGLYALRSDGSDAYGQGDAAKNPMVDGFPAWVDSSNNSPFRNYVAADGTVYVSDFSDANGSIIAVQPDMNSAAAVLAGFGGPTTLPVGQNHGSTQAVYVEGSTAAGNLKVYTLDEDLTSAQFGGASTTDQNSIWEYNIGSGPLSSTVTPTRITDAGIPLATSDMQRGADGKWYVMQTRNGALNSPTLYVVSADGSTVLFNSLDATRTLTANPTADRDILQYCNGVAISPDQKWMAMILNIGDVAVIPLIDGIPDLANKAVVSTTPDIISGRDIAFDAAGNIHYLSSGQALYRVLAPGGHSIATTTWNGTSYAFNVQNITTPVGLPGDFNSDSKVDGADFLLWQRGGSPTPLSQADLDTWKANFGTSAATVAASAVPEPASFVSGLTAAAFGMLALRRRQAKK</sequence>
<feature type="signal peptide" evidence="1">
    <location>
        <begin position="1"/>
        <end position="26"/>
    </location>
</feature>
<reference evidence="3" key="1">
    <citation type="submission" date="2019-10" db="EMBL/GenBank/DDBJ databases">
        <title>Lacipirellula parvula gen. nov., sp. nov., representing a lineage of planctomycetes widespread in freshwater anoxic habitats, and description of the family Lacipirellulaceae.</title>
        <authorList>
            <person name="Dedysh S.N."/>
            <person name="Kulichevskaya I.S."/>
            <person name="Beletsky A.V."/>
            <person name="Rakitin A.L."/>
            <person name="Mardanov A.V."/>
            <person name="Ivanova A.A."/>
            <person name="Saltykova V.X."/>
            <person name="Rijpstra W.I.C."/>
            <person name="Sinninghe Damste J.S."/>
            <person name="Ravin N.V."/>
        </authorList>
    </citation>
    <scope>NUCLEOTIDE SEQUENCE [LARGE SCALE GENOMIC DNA]</scope>
    <source>
        <strain evidence="3">PX69</strain>
    </source>
</reference>
<organism evidence="2 3">
    <name type="scientific">Lacipirellula parvula</name>
    <dbReference type="NCBI Taxonomy" id="2650471"/>
    <lineage>
        <taxon>Bacteria</taxon>
        <taxon>Pseudomonadati</taxon>
        <taxon>Planctomycetota</taxon>
        <taxon>Planctomycetia</taxon>
        <taxon>Pirellulales</taxon>
        <taxon>Lacipirellulaceae</taxon>
        <taxon>Lacipirellula</taxon>
    </lineage>
</organism>